<dbReference type="Proteomes" id="UP000198407">
    <property type="component" value="Unassembled WGS sequence"/>
</dbReference>
<dbReference type="AlphaFoldDB" id="A0A239B2P2"/>
<gene>
    <name evidence="2" type="ORF">SAMN05444352_102255</name>
</gene>
<dbReference type="PANTHER" id="PTHR32305:SF15">
    <property type="entry name" value="PROTEIN RHSA-RELATED"/>
    <property type="match status" value="1"/>
</dbReference>
<protein>
    <submittedName>
        <fullName evidence="2">RHS repeat-associated core domain-containing protein</fullName>
    </submittedName>
</protein>
<dbReference type="SUPFAM" id="SSF56399">
    <property type="entry name" value="ADP-ribosylation"/>
    <property type="match status" value="1"/>
</dbReference>
<dbReference type="NCBIfam" id="TIGR03696">
    <property type="entry name" value="Rhs_assc_core"/>
    <property type="match status" value="1"/>
</dbReference>
<dbReference type="InterPro" id="IPR022385">
    <property type="entry name" value="Rhs_assc_core"/>
</dbReference>
<name>A0A239B2P2_9PSED</name>
<organism evidence="2 3">
    <name type="scientific">Pseudomonas japonica</name>
    <dbReference type="NCBI Taxonomy" id="256466"/>
    <lineage>
        <taxon>Bacteria</taxon>
        <taxon>Pseudomonadati</taxon>
        <taxon>Pseudomonadota</taxon>
        <taxon>Gammaproteobacteria</taxon>
        <taxon>Pseudomonadales</taxon>
        <taxon>Pseudomonadaceae</taxon>
        <taxon>Pseudomonas</taxon>
    </lineage>
</organism>
<reference evidence="3" key="1">
    <citation type="submission" date="2017-06" db="EMBL/GenBank/DDBJ databases">
        <authorList>
            <person name="Varghese N."/>
            <person name="Submissions S."/>
        </authorList>
    </citation>
    <scope>NUCLEOTIDE SEQUENCE [LARGE SCALE GENOMIC DNA]</scope>
    <source>
        <strain evidence="3">DSM 22348</strain>
    </source>
</reference>
<dbReference type="OrthoDB" id="6845590at2"/>
<dbReference type="PANTHER" id="PTHR32305">
    <property type="match status" value="1"/>
</dbReference>
<feature type="region of interest" description="Disordered" evidence="1">
    <location>
        <begin position="127"/>
        <end position="204"/>
    </location>
</feature>
<accession>A0A239B2P2</accession>
<dbReference type="EMBL" id="FZOL01000002">
    <property type="protein sequence ID" value="SNS02070.1"/>
    <property type="molecule type" value="Genomic_DNA"/>
</dbReference>
<evidence type="ECO:0000256" key="1">
    <source>
        <dbReference type="SAM" id="MobiDB-lite"/>
    </source>
</evidence>
<evidence type="ECO:0000313" key="3">
    <source>
        <dbReference type="Proteomes" id="UP000198407"/>
    </source>
</evidence>
<sequence length="260" mass="27997">MMDNHSALLSCNLQQTPLAVLVDRQRQSIAHGPYGHRSECPDLPGSGFNGQWREPETGWYLLGNGYRAYNPVLMRFNSPDSLSPFGRGGLNAYGYCLGDPVNRTDPDGHVPLLRLFTQLRKFLGRSARRITGSKGRPARQKALLDKRDSTSSAHSENLPAGPAVSGVMASEPNTSLPPGPVKGPVGLSNPSSHVQSPKGAPRTVPVFSASQVKLVKRLTPLGGSGSKTHAHLPDAVRDMIRRRNKALNADEVDTNPSSPL</sequence>
<evidence type="ECO:0000313" key="2">
    <source>
        <dbReference type="EMBL" id="SNS02070.1"/>
    </source>
</evidence>
<dbReference type="STRING" id="1215104.GCA_000730585_05788"/>
<dbReference type="InterPro" id="IPR050708">
    <property type="entry name" value="T6SS_VgrG/RHS"/>
</dbReference>
<proteinExistence type="predicted"/>
<keyword evidence="3" id="KW-1185">Reference proteome</keyword>
<dbReference type="Gene3D" id="2.180.10.10">
    <property type="entry name" value="RHS repeat-associated core"/>
    <property type="match status" value="1"/>
</dbReference>